<dbReference type="Pfam" id="PF17866">
    <property type="entry name" value="AAA_lid_6"/>
    <property type="match status" value="2"/>
</dbReference>
<evidence type="ECO:0000256" key="3">
    <source>
        <dbReference type="ARBA" id="ARBA00022840"/>
    </source>
</evidence>
<dbReference type="SMART" id="SM00382">
    <property type="entry name" value="AAA"/>
    <property type="match status" value="3"/>
</dbReference>
<sequence length="1244" mass="137634">MTAYLSVVVPRSEPPYQLIRSSVEVERLLEEVGFVDGEDGEIGTKRDAEQAANENAKRNAEANARRAVKANAKKNAKANAKRAAEKKSAKNAKKNAKRAAKRRAERKEKRDAKGDAPLSPALPPPESPGEAEDSVDFGGSGDSSDSLDSLMEAPVFPRRKGFGPRVREILRRERLSRLSAERLTPQSLPTPKSSPTLVAAILEPPPPPTSNYPQFVDPNYRPLIQKVSAAEHEWRRRKDANEEGSKNEAIDELMRLVGLEKVKEQVLAISAKVEICKLQGTSLKDERFHIVFQGNPGTGKTTVARIYAEFLRTSGVLESATVTETTGAKLAYGGPQLAQKLIDEIIEGDGGVLFVDEAYQLTAPHATIGGRQVLDIFLTEMENNIGKLVVIFVGYNDEMQSFFEHNPGLPSRIPYTLQFADFEDVELWNILQSIIKKKYGDKMVVEGGMEGLFMRIAIRRLAGGRGVRNFGNARAVHNLLARILERQAKRLVDQRKNGTHKGPTTTQDCFFFAKEDMIGPDPSVAVFKSKAWAKLQTLIGLDEVKASANSMIDMIVTNYQRELVERKPLNFSLNRVFYGSPGTGKTTVAKLYGQILADIGLLSNGEVIIKNPSDFIGQCLGKSEAKTRAILAMSIGKVLIIDEAYMLNTGGAGGQDDKYKTAVVDTLVAEVQSVPGEDRCILILGYEDKLKAMFHNVNPGLSRRFAIEDPFRFQDFDVPQLERILMLKMKGEDLTAKPEALSVALDVLGRAQMRPNFSNGGEVDIFLARAKLNYQTRQSKKPPLDRAYNCVFEPEDFDPDYRRDSKVNCRQLLQGRVSEDIIGALESYMRIAAEAKEDGLDPRKEIPTKIVFKGPPGTGKTTTANKMGKVYYDMGFLSTSEVIECSASDLIGQFVGQTGPKTKEQLDRALGKVLFVDEAYRLAEGQYALEAVNELIYLLATPRYDGKIVVILAGYTQDMNRLMTARPALSGLFPDEINFYNLTPSDCLTLLGRELKLKRTSASILEKPSSETYRRLLRLMQSLSLLPSWSNARDIKTLAKKMSASATRGKTPTGESMRTLSSEQVLACASDMWKMRFERSGQQTGGVRYPPTLPKTGSAAKERLELGHAAAVHCEPPACGPCTESPDLSTDNTQEGGHTQNTPSVFPKTIPPPPLAICHRPQDCVGNTRGPGVPDIIWDQLQEDRRNQESYEKKRGWEERRKDEETEKKLQKIGACSVGYAWIKQTGGYRCSAGVCFISDEQLE</sequence>
<feature type="region of interest" description="Disordered" evidence="4">
    <location>
        <begin position="1125"/>
        <end position="1147"/>
    </location>
</feature>
<dbReference type="InterPro" id="IPR041627">
    <property type="entry name" value="AAA_lid_6"/>
</dbReference>
<evidence type="ECO:0000313" key="7">
    <source>
        <dbReference type="Proteomes" id="UP001447188"/>
    </source>
</evidence>
<dbReference type="Gene3D" id="1.10.8.60">
    <property type="match status" value="2"/>
</dbReference>
<reference evidence="6 7" key="1">
    <citation type="submission" date="2024-02" db="EMBL/GenBank/DDBJ databases">
        <title>Discinaceae phylogenomics.</title>
        <authorList>
            <person name="Dirks A.C."/>
            <person name="James T.Y."/>
        </authorList>
    </citation>
    <scope>NUCLEOTIDE SEQUENCE [LARGE SCALE GENOMIC DNA]</scope>
    <source>
        <strain evidence="6 7">ACD0624</strain>
    </source>
</reference>
<name>A0ABR3G6M6_9PEZI</name>
<keyword evidence="3" id="KW-0067">ATP-binding</keyword>
<evidence type="ECO:0000313" key="6">
    <source>
        <dbReference type="EMBL" id="KAL0631579.1"/>
    </source>
</evidence>
<keyword evidence="2" id="KW-0547">Nucleotide-binding</keyword>
<dbReference type="PANTHER" id="PTHR43392">
    <property type="entry name" value="AAA-TYPE ATPASE FAMILY PROTEIN / ANKYRIN REPEAT FAMILY PROTEIN"/>
    <property type="match status" value="1"/>
</dbReference>
<dbReference type="SUPFAM" id="SSF52540">
    <property type="entry name" value="P-loop containing nucleoside triphosphate hydrolases"/>
    <property type="match status" value="3"/>
</dbReference>
<comment type="similarity">
    <text evidence="1">Belongs to the CbxX/CfxQ family.</text>
</comment>
<dbReference type="InterPro" id="IPR003593">
    <property type="entry name" value="AAA+_ATPase"/>
</dbReference>
<dbReference type="PANTHER" id="PTHR43392:SF2">
    <property type="entry name" value="AAA-TYPE ATPASE FAMILY PROTEIN _ ANKYRIN REPEAT FAMILY PROTEIN"/>
    <property type="match status" value="1"/>
</dbReference>
<feature type="domain" description="AAA+ ATPase" evidence="5">
    <location>
        <begin position="846"/>
        <end position="983"/>
    </location>
</feature>
<feature type="region of interest" description="Disordered" evidence="4">
    <location>
        <begin position="1184"/>
        <end position="1204"/>
    </location>
</feature>
<dbReference type="InterPro" id="IPR050773">
    <property type="entry name" value="CbxX/CfxQ_RuBisCO_ESX"/>
</dbReference>
<feature type="compositionally biased region" description="Basic and acidic residues" evidence="4">
    <location>
        <begin position="42"/>
        <end position="64"/>
    </location>
</feature>
<proteinExistence type="inferred from homology"/>
<dbReference type="InterPro" id="IPR003959">
    <property type="entry name" value="ATPase_AAA_core"/>
</dbReference>
<accession>A0ABR3G6M6</accession>
<evidence type="ECO:0000256" key="4">
    <source>
        <dbReference type="SAM" id="MobiDB-lite"/>
    </source>
</evidence>
<keyword evidence="7" id="KW-1185">Reference proteome</keyword>
<dbReference type="Pfam" id="PF00004">
    <property type="entry name" value="AAA"/>
    <property type="match status" value="3"/>
</dbReference>
<dbReference type="InterPro" id="IPR000641">
    <property type="entry name" value="CbxX/CfxQ"/>
</dbReference>
<protein>
    <recommendedName>
        <fullName evidence="5">AAA+ ATPase domain-containing protein</fullName>
    </recommendedName>
</protein>
<feature type="domain" description="AAA+ ATPase" evidence="5">
    <location>
        <begin position="572"/>
        <end position="711"/>
    </location>
</feature>
<feature type="domain" description="AAA+ ATPase" evidence="5">
    <location>
        <begin position="286"/>
        <end position="419"/>
    </location>
</feature>
<organism evidence="6 7">
    <name type="scientific">Discina gigas</name>
    <dbReference type="NCBI Taxonomy" id="1032678"/>
    <lineage>
        <taxon>Eukaryota</taxon>
        <taxon>Fungi</taxon>
        <taxon>Dikarya</taxon>
        <taxon>Ascomycota</taxon>
        <taxon>Pezizomycotina</taxon>
        <taxon>Pezizomycetes</taxon>
        <taxon>Pezizales</taxon>
        <taxon>Discinaceae</taxon>
        <taxon>Discina</taxon>
    </lineage>
</organism>
<dbReference type="CDD" id="cd00009">
    <property type="entry name" value="AAA"/>
    <property type="match status" value="2"/>
</dbReference>
<comment type="caution">
    <text evidence="6">The sequence shown here is derived from an EMBL/GenBank/DDBJ whole genome shotgun (WGS) entry which is preliminary data.</text>
</comment>
<dbReference type="EMBL" id="JBBBZM010000233">
    <property type="protein sequence ID" value="KAL0631579.1"/>
    <property type="molecule type" value="Genomic_DNA"/>
</dbReference>
<dbReference type="PRINTS" id="PR00819">
    <property type="entry name" value="CBXCFQXSUPER"/>
</dbReference>
<evidence type="ECO:0000256" key="1">
    <source>
        <dbReference type="ARBA" id="ARBA00010378"/>
    </source>
</evidence>
<evidence type="ECO:0000259" key="5">
    <source>
        <dbReference type="SMART" id="SM00382"/>
    </source>
</evidence>
<evidence type="ECO:0000256" key="2">
    <source>
        <dbReference type="ARBA" id="ARBA00022741"/>
    </source>
</evidence>
<feature type="compositionally biased region" description="Polar residues" evidence="4">
    <location>
        <begin position="1126"/>
        <end position="1144"/>
    </location>
</feature>
<dbReference type="InterPro" id="IPR027417">
    <property type="entry name" value="P-loop_NTPase"/>
</dbReference>
<dbReference type="Gene3D" id="3.40.50.300">
    <property type="entry name" value="P-loop containing nucleotide triphosphate hydrolases"/>
    <property type="match status" value="3"/>
</dbReference>
<dbReference type="Proteomes" id="UP001447188">
    <property type="component" value="Unassembled WGS sequence"/>
</dbReference>
<gene>
    <name evidence="6" type="ORF">Q9L58_009550</name>
</gene>
<feature type="compositionally biased region" description="Basic residues" evidence="4">
    <location>
        <begin position="89"/>
        <end position="104"/>
    </location>
</feature>
<feature type="region of interest" description="Disordered" evidence="4">
    <location>
        <begin position="37"/>
        <end position="155"/>
    </location>
</feature>
<feature type="compositionally biased region" description="Basic residues" evidence="4">
    <location>
        <begin position="66"/>
        <end position="80"/>
    </location>
</feature>
<feature type="compositionally biased region" description="Basic and acidic residues" evidence="4">
    <location>
        <begin position="105"/>
        <end position="114"/>
    </location>
</feature>